<dbReference type="InterPro" id="IPR012338">
    <property type="entry name" value="Beta-lactam/transpept-like"/>
</dbReference>
<gene>
    <name evidence="2" type="ORF">CW354_12695</name>
</gene>
<proteinExistence type="predicted"/>
<comment type="caution">
    <text evidence="2">The sequence shown here is derived from an EMBL/GenBank/DDBJ whole genome shotgun (WGS) entry which is preliminary data.</text>
</comment>
<feature type="domain" description="Beta-lactamase-related" evidence="1">
    <location>
        <begin position="188"/>
        <end position="456"/>
    </location>
</feature>
<evidence type="ECO:0000313" key="3">
    <source>
        <dbReference type="Proteomes" id="UP000239504"/>
    </source>
</evidence>
<sequence>MKAAPKTDVFGAMPSQRRRLSSGPMTEWKIQHKILTGVGAAAALGLVYAGVQADRLARIGAGYKAKTACSEVFVAGRDAGVVLTGEFKGMPDVMKQIRVKYDADAKTVRARGPFGLGRARAIYREGYGCTLANAGRVAPLPPAPAGFAAEPWPEAPPVSGKAIPRVDYGALDFALTQAFENNEANHRAVLVAVDGKIVDERYADGFDAATRFLSWSMAKSVTATLVGAAVKRGYLDVDDPAPVPEWEGDAEKSKITWNDLLRMQSGLAFDEDYDKVRSDVSRMLFEKGDAGGFAARMPVDHVPGEVWYYSSGTANLIARTLREVLADEGLELHEFAREAILEPIGASSVILEPDASGTFIGSSFVYATARDWARLGQLYLQNGVWDGERLLPEGWAEYVSAPAAASDHQYGAQFWLNKAGETRPRFFPGVPEEMYFFSGHEGQYVFIIPDKRMVVVRTGLTRGRSAMEAVAPLLKDIYYAVGSPEAS</sequence>
<dbReference type="Gene3D" id="3.40.710.10">
    <property type="entry name" value="DD-peptidase/beta-lactamase superfamily"/>
    <property type="match status" value="1"/>
</dbReference>
<reference evidence="2 3" key="1">
    <citation type="submission" date="2017-12" db="EMBL/GenBank/DDBJ databases">
        <authorList>
            <person name="Hurst M.R.H."/>
        </authorList>
    </citation>
    <scope>NUCLEOTIDE SEQUENCE [LARGE SCALE GENOMIC DNA]</scope>
    <source>
        <strain evidence="2 3">SY-3-19</strain>
    </source>
</reference>
<dbReference type="Pfam" id="PF00144">
    <property type="entry name" value="Beta-lactamase"/>
    <property type="match status" value="1"/>
</dbReference>
<keyword evidence="3" id="KW-1185">Reference proteome</keyword>
<dbReference type="Proteomes" id="UP000239504">
    <property type="component" value="Unassembled WGS sequence"/>
</dbReference>
<name>A0A2S7K457_9PROT</name>
<evidence type="ECO:0000313" key="2">
    <source>
        <dbReference type="EMBL" id="PQA87285.1"/>
    </source>
</evidence>
<dbReference type="PANTHER" id="PTHR43283">
    <property type="entry name" value="BETA-LACTAMASE-RELATED"/>
    <property type="match status" value="1"/>
</dbReference>
<dbReference type="EMBL" id="PJCH01000009">
    <property type="protein sequence ID" value="PQA87285.1"/>
    <property type="molecule type" value="Genomic_DNA"/>
</dbReference>
<dbReference type="AlphaFoldDB" id="A0A2S7K457"/>
<accession>A0A2S7K457</accession>
<dbReference type="InterPro" id="IPR001466">
    <property type="entry name" value="Beta-lactam-related"/>
</dbReference>
<protein>
    <submittedName>
        <fullName evidence="2">Serine hydrolase</fullName>
    </submittedName>
</protein>
<dbReference type="SUPFAM" id="SSF56601">
    <property type="entry name" value="beta-lactamase/transpeptidase-like"/>
    <property type="match status" value="1"/>
</dbReference>
<dbReference type="GO" id="GO:0016787">
    <property type="term" value="F:hydrolase activity"/>
    <property type="evidence" value="ECO:0007669"/>
    <property type="project" value="UniProtKB-KW"/>
</dbReference>
<evidence type="ECO:0000259" key="1">
    <source>
        <dbReference type="Pfam" id="PF00144"/>
    </source>
</evidence>
<dbReference type="InterPro" id="IPR050789">
    <property type="entry name" value="Diverse_Enzym_Activities"/>
</dbReference>
<organism evidence="2 3">
    <name type="scientific">Hyphococcus luteus</name>
    <dbReference type="NCBI Taxonomy" id="2058213"/>
    <lineage>
        <taxon>Bacteria</taxon>
        <taxon>Pseudomonadati</taxon>
        <taxon>Pseudomonadota</taxon>
        <taxon>Alphaproteobacteria</taxon>
        <taxon>Parvularculales</taxon>
        <taxon>Parvularculaceae</taxon>
        <taxon>Hyphococcus</taxon>
    </lineage>
</organism>
<dbReference type="PANTHER" id="PTHR43283:SF7">
    <property type="entry name" value="BETA-LACTAMASE-RELATED DOMAIN-CONTAINING PROTEIN"/>
    <property type="match status" value="1"/>
</dbReference>
<keyword evidence="2" id="KW-0378">Hydrolase</keyword>